<gene>
    <name evidence="1" type="ORF">CEXT_798021</name>
</gene>
<evidence type="ECO:0000313" key="1">
    <source>
        <dbReference type="EMBL" id="GIY65874.1"/>
    </source>
</evidence>
<comment type="caution">
    <text evidence="1">The sequence shown here is derived from an EMBL/GenBank/DDBJ whole genome shotgun (WGS) entry which is preliminary data.</text>
</comment>
<dbReference type="AlphaFoldDB" id="A0AAV4V767"/>
<accession>A0AAV4V767</accession>
<evidence type="ECO:0000313" key="2">
    <source>
        <dbReference type="Proteomes" id="UP001054945"/>
    </source>
</evidence>
<proteinExistence type="predicted"/>
<name>A0AAV4V767_CAEEX</name>
<dbReference type="Proteomes" id="UP001054945">
    <property type="component" value="Unassembled WGS sequence"/>
</dbReference>
<organism evidence="1 2">
    <name type="scientific">Caerostris extrusa</name>
    <name type="common">Bark spider</name>
    <name type="synonym">Caerostris bankana</name>
    <dbReference type="NCBI Taxonomy" id="172846"/>
    <lineage>
        <taxon>Eukaryota</taxon>
        <taxon>Metazoa</taxon>
        <taxon>Ecdysozoa</taxon>
        <taxon>Arthropoda</taxon>
        <taxon>Chelicerata</taxon>
        <taxon>Arachnida</taxon>
        <taxon>Araneae</taxon>
        <taxon>Araneomorphae</taxon>
        <taxon>Entelegynae</taxon>
        <taxon>Araneoidea</taxon>
        <taxon>Araneidae</taxon>
        <taxon>Caerostris</taxon>
    </lineage>
</organism>
<dbReference type="EMBL" id="BPLR01014042">
    <property type="protein sequence ID" value="GIY65874.1"/>
    <property type="molecule type" value="Genomic_DNA"/>
</dbReference>
<keyword evidence="2" id="KW-1185">Reference proteome</keyword>
<reference evidence="1 2" key="1">
    <citation type="submission" date="2021-06" db="EMBL/GenBank/DDBJ databases">
        <title>Caerostris extrusa draft genome.</title>
        <authorList>
            <person name="Kono N."/>
            <person name="Arakawa K."/>
        </authorList>
    </citation>
    <scope>NUCLEOTIDE SEQUENCE [LARGE SCALE GENOMIC DNA]</scope>
</reference>
<sequence>MNTPPVEEENDTFGTIVSLIILSYSKSFFSTDPFSYSQDHSTSSFIHHFLGPSGYSCHDQTGFFFALFVYHPSYGDCDWKSMYILKSIKRDIKCDLRNKGVGCPSGRATTTHVRSEIVLEEVAP</sequence>
<protein>
    <submittedName>
        <fullName evidence="1">Uncharacterized protein</fullName>
    </submittedName>
</protein>